<dbReference type="Gene3D" id="3.10.180.10">
    <property type="entry name" value="2,3-Dihydroxybiphenyl 1,2-Dioxygenase, domain 1"/>
    <property type="match status" value="1"/>
</dbReference>
<dbReference type="EMBL" id="LR216287">
    <property type="protein sequence ID" value="VFJ14243.1"/>
    <property type="molecule type" value="Genomic_DNA"/>
</dbReference>
<evidence type="ECO:0000313" key="2">
    <source>
        <dbReference type="EMBL" id="VFJ14243.1"/>
    </source>
</evidence>
<dbReference type="AlphaFoldDB" id="A0A484IAH3"/>
<dbReference type="InterPro" id="IPR037523">
    <property type="entry name" value="VOC_core"/>
</dbReference>
<protein>
    <submittedName>
        <fullName evidence="2">Glyoxalase-like domain protein</fullName>
    </submittedName>
</protein>
<dbReference type="Proteomes" id="UP000294299">
    <property type="component" value="Chromosome NFRAN"/>
</dbReference>
<dbReference type="KEGG" id="nfn:NFRAN_1921"/>
<dbReference type="PANTHER" id="PTHR36437">
    <property type="entry name" value="GLYOXALASE/BLEOMYCIN RESISTANCE PROTEIN/DIOXYGENASE"/>
    <property type="match status" value="1"/>
</dbReference>
<keyword evidence="3" id="KW-1185">Reference proteome</keyword>
<evidence type="ECO:0000313" key="3">
    <source>
        <dbReference type="Proteomes" id="UP000294299"/>
    </source>
</evidence>
<organism evidence="2 3">
    <name type="scientific">Candidatus Nitrosocosmicus franklandianus</name>
    <dbReference type="NCBI Taxonomy" id="1798806"/>
    <lineage>
        <taxon>Archaea</taxon>
        <taxon>Nitrososphaerota</taxon>
        <taxon>Nitrososphaeria</taxon>
        <taxon>Nitrososphaerales</taxon>
        <taxon>Nitrososphaeraceae</taxon>
        <taxon>Candidatus Nitrosocosmicus</taxon>
    </lineage>
</organism>
<dbReference type="PANTHER" id="PTHR36437:SF2">
    <property type="entry name" value="GLYOXALASE_BLEOMYCIN RESISTANCE PROTEIN_DIOXYGENASE"/>
    <property type="match status" value="1"/>
</dbReference>
<sequence length="128" mass="14382">MEMKLELIAIPVTDVDRAIDFYKNKVGFNLDHDHTVNEKLRFIQMTPPGSACSICFGIGIADSMKPGSIKGLQMVVKDAQVAHDELKNRGVDVTDVDTQVWGKFVYFNDPDGNAWTLQELPPRDQFKV</sequence>
<dbReference type="Pfam" id="PF00903">
    <property type="entry name" value="Glyoxalase"/>
    <property type="match status" value="1"/>
</dbReference>
<feature type="domain" description="VOC" evidence="1">
    <location>
        <begin position="4"/>
        <end position="120"/>
    </location>
</feature>
<proteinExistence type="predicted"/>
<dbReference type="SUPFAM" id="SSF54593">
    <property type="entry name" value="Glyoxalase/Bleomycin resistance protein/Dihydroxybiphenyl dioxygenase"/>
    <property type="match status" value="1"/>
</dbReference>
<dbReference type="RefSeq" id="WP_134484507.1">
    <property type="nucleotide sequence ID" value="NZ_LR216287.1"/>
</dbReference>
<reference evidence="2 3" key="1">
    <citation type="submission" date="2019-02" db="EMBL/GenBank/DDBJ databases">
        <authorList>
            <person name="Lehtovirta-Morley E L."/>
        </authorList>
    </citation>
    <scope>NUCLEOTIDE SEQUENCE [LARGE SCALE GENOMIC DNA]</scope>
    <source>
        <strain evidence="2">NFRAN1</strain>
    </source>
</reference>
<dbReference type="OrthoDB" id="6111at2157"/>
<dbReference type="InterPro" id="IPR004360">
    <property type="entry name" value="Glyas_Fos-R_dOase_dom"/>
</dbReference>
<gene>
    <name evidence="2" type="ORF">NFRAN_1921</name>
</gene>
<name>A0A484IAH3_9ARCH</name>
<dbReference type="InterPro" id="IPR029068">
    <property type="entry name" value="Glyas_Bleomycin-R_OHBP_Dase"/>
</dbReference>
<accession>A0A484IAH3</accession>
<dbReference type="PROSITE" id="PS51819">
    <property type="entry name" value="VOC"/>
    <property type="match status" value="1"/>
</dbReference>
<evidence type="ECO:0000259" key="1">
    <source>
        <dbReference type="PROSITE" id="PS51819"/>
    </source>
</evidence>
<dbReference type="GeneID" id="39421226"/>